<protein>
    <submittedName>
        <fullName evidence="7">HTH-type transcriptional regulator TtgR</fullName>
    </submittedName>
</protein>
<feature type="domain" description="HTH tetR-type" evidence="6">
    <location>
        <begin position="11"/>
        <end position="71"/>
    </location>
</feature>
<dbReference type="GO" id="GO:0000976">
    <property type="term" value="F:transcription cis-regulatory region binding"/>
    <property type="evidence" value="ECO:0007669"/>
    <property type="project" value="TreeGrafter"/>
</dbReference>
<dbReference type="InterPro" id="IPR039538">
    <property type="entry name" value="BetI_C"/>
</dbReference>
<dbReference type="InterPro" id="IPR036271">
    <property type="entry name" value="Tet_transcr_reg_TetR-rel_C_sf"/>
</dbReference>
<keyword evidence="3 5" id="KW-0238">DNA-binding</keyword>
<dbReference type="Gene3D" id="1.10.357.10">
    <property type="entry name" value="Tetracycline Repressor, domain 2"/>
    <property type="match status" value="1"/>
</dbReference>
<evidence type="ECO:0000256" key="3">
    <source>
        <dbReference type="ARBA" id="ARBA00023125"/>
    </source>
</evidence>
<sequence>MARLSRVESQERTRERLVATARQLFLSHGYAATSLSDVAETAGYSKGAVYSNFRGKGHLCLAALDDIRAEQLALLTEAVLGGAGIDERLAAFAGWAEAHIGDEAWTTLEVEFLTSARHDAELRDEITARVGVVREALAELLDALAAELGVAPAMPADRAAAALLSLGIGLGVQRVADPTVPTAVLTETLRLVLRMDGTATAG</sequence>
<dbReference type="Pfam" id="PF00440">
    <property type="entry name" value="TetR_N"/>
    <property type="match status" value="1"/>
</dbReference>
<reference evidence="8" key="1">
    <citation type="submission" date="2015-11" db="EMBL/GenBank/DDBJ databases">
        <authorList>
            <consortium name="Cross-ministerial Strategic Innovation Promotion Program (SIP) consortium"/>
            <person name="Tomihama T."/>
            <person name="Ikenaga M."/>
            <person name="Sakai M."/>
            <person name="Okubo T."/>
            <person name="Ikeda S."/>
        </authorList>
    </citation>
    <scope>NUCLEOTIDE SEQUENCE [LARGE SCALE GENOMIC DNA]</scope>
    <source>
        <strain evidence="8">S58</strain>
    </source>
</reference>
<dbReference type="PANTHER" id="PTHR30055">
    <property type="entry name" value="HTH-TYPE TRANSCRIPTIONAL REGULATOR RUTR"/>
    <property type="match status" value="1"/>
</dbReference>
<dbReference type="InterPro" id="IPR001647">
    <property type="entry name" value="HTH_TetR"/>
</dbReference>
<dbReference type="EMBL" id="BCMM01000042">
    <property type="protein sequence ID" value="GAQ66504.1"/>
    <property type="molecule type" value="Genomic_DNA"/>
</dbReference>
<feature type="DNA-binding region" description="H-T-H motif" evidence="5">
    <location>
        <begin position="34"/>
        <end position="53"/>
    </location>
</feature>
<keyword evidence="2" id="KW-0805">Transcription regulation</keyword>
<evidence type="ECO:0000259" key="6">
    <source>
        <dbReference type="PROSITE" id="PS50977"/>
    </source>
</evidence>
<dbReference type="PROSITE" id="PS50977">
    <property type="entry name" value="HTH_TETR_2"/>
    <property type="match status" value="1"/>
</dbReference>
<accession>A0A100JVN5</accession>
<dbReference type="PRINTS" id="PR00455">
    <property type="entry name" value="HTHTETR"/>
</dbReference>
<evidence type="ECO:0000256" key="4">
    <source>
        <dbReference type="ARBA" id="ARBA00023163"/>
    </source>
</evidence>
<dbReference type="GO" id="GO:0003700">
    <property type="term" value="F:DNA-binding transcription factor activity"/>
    <property type="evidence" value="ECO:0007669"/>
    <property type="project" value="TreeGrafter"/>
</dbReference>
<dbReference type="SUPFAM" id="SSF48498">
    <property type="entry name" value="Tetracyclin repressor-like, C-terminal domain"/>
    <property type="match status" value="1"/>
</dbReference>
<evidence type="ECO:0000313" key="7">
    <source>
        <dbReference type="EMBL" id="GAQ66504.1"/>
    </source>
</evidence>
<reference evidence="8" key="3">
    <citation type="submission" date="2016-02" db="EMBL/GenBank/DDBJ databases">
        <title>Draft genome of pathogenic Streptomyces sp. in Japan.</title>
        <authorList>
            <person name="Tomihama T."/>
            <person name="Ikenaga M."/>
            <person name="Sakai M."/>
            <person name="Okubo T."/>
            <person name="Ikeda S."/>
        </authorList>
    </citation>
    <scope>NUCLEOTIDE SEQUENCE [LARGE SCALE GENOMIC DNA]</scope>
    <source>
        <strain evidence="8">S58</strain>
    </source>
</reference>
<dbReference type="AlphaFoldDB" id="A0A100JVN5"/>
<evidence type="ECO:0000313" key="8">
    <source>
        <dbReference type="Proteomes" id="UP000067448"/>
    </source>
</evidence>
<evidence type="ECO:0000256" key="2">
    <source>
        <dbReference type="ARBA" id="ARBA00023015"/>
    </source>
</evidence>
<name>A0A100JVN5_STRSC</name>
<proteinExistence type="predicted"/>
<organism evidence="7 8">
    <name type="scientific">Streptomyces scabiei</name>
    <dbReference type="NCBI Taxonomy" id="1930"/>
    <lineage>
        <taxon>Bacteria</taxon>
        <taxon>Bacillati</taxon>
        <taxon>Actinomycetota</taxon>
        <taxon>Actinomycetes</taxon>
        <taxon>Kitasatosporales</taxon>
        <taxon>Streptomycetaceae</taxon>
        <taxon>Streptomyces</taxon>
    </lineage>
</organism>
<comment type="caution">
    <text evidence="7">The sequence shown here is derived from an EMBL/GenBank/DDBJ whole genome shotgun (WGS) entry which is preliminary data.</text>
</comment>
<dbReference type="InterPro" id="IPR050109">
    <property type="entry name" value="HTH-type_TetR-like_transc_reg"/>
</dbReference>
<dbReference type="Proteomes" id="UP000067448">
    <property type="component" value="Unassembled WGS sequence"/>
</dbReference>
<dbReference type="InterPro" id="IPR009057">
    <property type="entry name" value="Homeodomain-like_sf"/>
</dbReference>
<gene>
    <name evidence="7" type="primary">ttgR_2</name>
    <name evidence="7" type="ORF">SsS58_06938</name>
</gene>
<evidence type="ECO:0000256" key="1">
    <source>
        <dbReference type="ARBA" id="ARBA00022491"/>
    </source>
</evidence>
<dbReference type="Pfam" id="PF13977">
    <property type="entry name" value="TetR_C_6"/>
    <property type="match status" value="1"/>
</dbReference>
<dbReference type="PANTHER" id="PTHR30055:SF234">
    <property type="entry name" value="HTH-TYPE TRANSCRIPTIONAL REGULATOR BETI"/>
    <property type="match status" value="1"/>
</dbReference>
<keyword evidence="4" id="KW-0804">Transcription</keyword>
<keyword evidence="1" id="KW-0678">Repressor</keyword>
<evidence type="ECO:0000256" key="5">
    <source>
        <dbReference type="PROSITE-ProRule" id="PRU00335"/>
    </source>
</evidence>
<dbReference type="OrthoDB" id="7252896at2"/>
<dbReference type="SUPFAM" id="SSF46689">
    <property type="entry name" value="Homeodomain-like"/>
    <property type="match status" value="1"/>
</dbReference>
<dbReference type="RefSeq" id="WP_059083743.1">
    <property type="nucleotide sequence ID" value="NZ_BCMM01000042.1"/>
</dbReference>
<reference evidence="7 8" key="2">
    <citation type="journal article" date="2016" name="Genome Announc.">
        <title>Draft Genome Sequences of Streptomyces scabiei S58, Streptomyces turgidiscabies T45, and Streptomyces acidiscabies a10, the Pathogens of Potato Common Scab, Isolated in Japan.</title>
        <authorList>
            <person name="Tomihama T."/>
            <person name="Nishi Y."/>
            <person name="Sakai M."/>
            <person name="Ikenaga M."/>
            <person name="Okubo T."/>
            <person name="Ikeda S."/>
        </authorList>
    </citation>
    <scope>NUCLEOTIDE SEQUENCE [LARGE SCALE GENOMIC DNA]</scope>
    <source>
        <strain evidence="7 8">S58</strain>
    </source>
</reference>